<gene>
    <name evidence="2" type="ORF">VEx25_A1323</name>
</gene>
<reference evidence="3" key="1">
    <citation type="submission" date="2006-10" db="EMBL/GenBank/DDBJ databases">
        <authorList>
            <person name="Heidelberg J."/>
            <person name="Sebastian Y."/>
        </authorList>
    </citation>
    <scope>NUCLEOTIDE SEQUENCE [LARGE SCALE GENOMIC DNA]</scope>
    <source>
        <strain evidence="3">EX25</strain>
    </source>
</reference>
<evidence type="ECO:0000313" key="2">
    <source>
        <dbReference type="EMBL" id="EDN58758.1"/>
    </source>
</evidence>
<evidence type="ECO:0000313" key="3">
    <source>
        <dbReference type="Proteomes" id="UP000242664"/>
    </source>
</evidence>
<name>A0ABM9WZH7_VIBAE</name>
<keyword evidence="3" id="KW-1185">Reference proteome</keyword>
<protein>
    <submittedName>
        <fullName evidence="2">Uncharacterized protein</fullName>
    </submittedName>
</protein>
<accession>A0ABM9WZH7</accession>
<keyword evidence="1" id="KW-0472">Membrane</keyword>
<dbReference type="EMBL" id="DS267808">
    <property type="protein sequence ID" value="EDN58758.1"/>
    <property type="molecule type" value="Genomic_DNA"/>
</dbReference>
<evidence type="ECO:0000256" key="1">
    <source>
        <dbReference type="SAM" id="Phobius"/>
    </source>
</evidence>
<proteinExistence type="predicted"/>
<keyword evidence="1" id="KW-0812">Transmembrane</keyword>
<sequence>MVHGNSSTLLGVAGTICFYLLFSFYLGECGRDKKGEK</sequence>
<organism evidence="2 3">
    <name type="scientific">Vibrio antiquarius (strain Ex25)</name>
    <dbReference type="NCBI Taxonomy" id="150340"/>
    <lineage>
        <taxon>Bacteria</taxon>
        <taxon>Pseudomonadati</taxon>
        <taxon>Pseudomonadota</taxon>
        <taxon>Gammaproteobacteria</taxon>
        <taxon>Vibrionales</taxon>
        <taxon>Vibrionaceae</taxon>
        <taxon>Vibrio</taxon>
        <taxon>Vibrio diabolicus subgroup</taxon>
    </lineage>
</organism>
<dbReference type="Proteomes" id="UP000242664">
    <property type="component" value="Unassembled WGS sequence"/>
</dbReference>
<keyword evidence="1" id="KW-1133">Transmembrane helix</keyword>
<feature type="transmembrane region" description="Helical" evidence="1">
    <location>
        <begin position="6"/>
        <end position="27"/>
    </location>
</feature>